<dbReference type="SUPFAM" id="SSF48452">
    <property type="entry name" value="TPR-like"/>
    <property type="match status" value="1"/>
</dbReference>
<keyword evidence="5" id="KW-0802">TPR repeat</keyword>
<dbReference type="InterPro" id="IPR007016">
    <property type="entry name" value="O-antigen_ligase-rel_domated"/>
</dbReference>
<dbReference type="PROSITE" id="PS50005">
    <property type="entry name" value="TPR"/>
    <property type="match status" value="1"/>
</dbReference>
<feature type="domain" description="O-antigen ligase-related" evidence="7">
    <location>
        <begin position="270"/>
        <end position="408"/>
    </location>
</feature>
<dbReference type="SMART" id="SM00028">
    <property type="entry name" value="TPR"/>
    <property type="match status" value="1"/>
</dbReference>
<feature type="transmembrane region" description="Helical" evidence="6">
    <location>
        <begin position="450"/>
        <end position="468"/>
    </location>
</feature>
<dbReference type="OrthoDB" id="1808577at2"/>
<organism evidence="8 9">
    <name type="scientific">Lentibacillus cibarius</name>
    <dbReference type="NCBI Taxonomy" id="2583219"/>
    <lineage>
        <taxon>Bacteria</taxon>
        <taxon>Bacillati</taxon>
        <taxon>Bacillota</taxon>
        <taxon>Bacilli</taxon>
        <taxon>Bacillales</taxon>
        <taxon>Bacillaceae</taxon>
        <taxon>Lentibacillus</taxon>
    </lineage>
</organism>
<accession>A0A5S3QJ50</accession>
<evidence type="ECO:0000256" key="2">
    <source>
        <dbReference type="ARBA" id="ARBA00022692"/>
    </source>
</evidence>
<feature type="transmembrane region" description="Helical" evidence="6">
    <location>
        <begin position="33"/>
        <end position="54"/>
    </location>
</feature>
<gene>
    <name evidence="8" type="ORF">FFL34_07295</name>
</gene>
<feature type="transmembrane region" description="Helical" evidence="6">
    <location>
        <begin position="160"/>
        <end position="177"/>
    </location>
</feature>
<dbReference type="InterPro" id="IPR011990">
    <property type="entry name" value="TPR-like_helical_dom_sf"/>
</dbReference>
<feature type="transmembrane region" description="Helical" evidence="6">
    <location>
        <begin position="299"/>
        <end position="317"/>
    </location>
</feature>
<reference evidence="8 9" key="1">
    <citation type="submission" date="2019-05" db="EMBL/GenBank/DDBJ databases">
        <title>Genomic analysis of Lentibacillus sp. NKC220-2.</title>
        <authorList>
            <person name="Oh Y.J."/>
        </authorList>
    </citation>
    <scope>NUCLEOTIDE SEQUENCE [LARGE SCALE GENOMIC DNA]</scope>
    <source>
        <strain evidence="8 9">NKC220-2</strain>
    </source>
</reference>
<evidence type="ECO:0000256" key="6">
    <source>
        <dbReference type="SAM" id="Phobius"/>
    </source>
</evidence>
<feature type="transmembrane region" description="Helical" evidence="6">
    <location>
        <begin position="260"/>
        <end position="279"/>
    </location>
</feature>
<feature type="repeat" description="TPR" evidence="5">
    <location>
        <begin position="579"/>
        <end position="612"/>
    </location>
</feature>
<dbReference type="Gene3D" id="1.25.40.10">
    <property type="entry name" value="Tetratricopeptide repeat domain"/>
    <property type="match status" value="1"/>
</dbReference>
<feature type="transmembrane region" description="Helical" evidence="6">
    <location>
        <begin position="396"/>
        <end position="416"/>
    </location>
</feature>
<feature type="transmembrane region" description="Helical" evidence="6">
    <location>
        <begin position="7"/>
        <end position="27"/>
    </location>
</feature>
<feature type="transmembrane region" description="Helical" evidence="6">
    <location>
        <begin position="184"/>
        <end position="202"/>
    </location>
</feature>
<keyword evidence="2 6" id="KW-0812">Transmembrane</keyword>
<dbReference type="Pfam" id="PF04932">
    <property type="entry name" value="Wzy_C"/>
    <property type="match status" value="1"/>
</dbReference>
<feature type="transmembrane region" description="Helical" evidence="6">
    <location>
        <begin position="61"/>
        <end position="78"/>
    </location>
</feature>
<dbReference type="AlphaFoldDB" id="A0A5S3QJ50"/>
<dbReference type="InterPro" id="IPR019734">
    <property type="entry name" value="TPR_rpt"/>
</dbReference>
<dbReference type="PANTHER" id="PTHR37422:SF13">
    <property type="entry name" value="LIPOPOLYSACCHARIDE BIOSYNTHESIS PROTEIN PA4999-RELATED"/>
    <property type="match status" value="1"/>
</dbReference>
<keyword evidence="4 6" id="KW-0472">Membrane</keyword>
<evidence type="ECO:0000313" key="8">
    <source>
        <dbReference type="EMBL" id="TMN21944.1"/>
    </source>
</evidence>
<dbReference type="Proteomes" id="UP000306980">
    <property type="component" value="Unassembled WGS sequence"/>
</dbReference>
<feature type="transmembrane region" description="Helical" evidence="6">
    <location>
        <begin position="121"/>
        <end position="140"/>
    </location>
</feature>
<feature type="transmembrane region" description="Helical" evidence="6">
    <location>
        <begin position="233"/>
        <end position="254"/>
    </location>
</feature>
<feature type="transmembrane region" description="Helical" evidence="6">
    <location>
        <begin position="428"/>
        <end position="444"/>
    </location>
</feature>
<dbReference type="InterPro" id="IPR051533">
    <property type="entry name" value="WaaL-like"/>
</dbReference>
<proteinExistence type="predicted"/>
<keyword evidence="3 6" id="KW-1133">Transmembrane helix</keyword>
<dbReference type="RefSeq" id="WP_138602840.1">
    <property type="nucleotide sequence ID" value="NZ_VCIA01000001.1"/>
</dbReference>
<dbReference type="PANTHER" id="PTHR37422">
    <property type="entry name" value="TEICHURONIC ACID BIOSYNTHESIS PROTEIN TUAE"/>
    <property type="match status" value="1"/>
</dbReference>
<feature type="transmembrane region" description="Helical" evidence="6">
    <location>
        <begin position="90"/>
        <end position="109"/>
    </location>
</feature>
<evidence type="ECO:0000259" key="7">
    <source>
        <dbReference type="Pfam" id="PF04932"/>
    </source>
</evidence>
<evidence type="ECO:0000256" key="1">
    <source>
        <dbReference type="ARBA" id="ARBA00004141"/>
    </source>
</evidence>
<feature type="transmembrane region" description="Helical" evidence="6">
    <location>
        <begin position="489"/>
        <end position="511"/>
    </location>
</feature>
<name>A0A5S3QJ50_9BACI</name>
<comment type="caution">
    <text evidence="8">The sequence shown here is derived from an EMBL/GenBank/DDBJ whole genome shotgun (WGS) entry which is preliminary data.</text>
</comment>
<evidence type="ECO:0000256" key="4">
    <source>
        <dbReference type="ARBA" id="ARBA00023136"/>
    </source>
</evidence>
<dbReference type="EMBL" id="VCIA01000001">
    <property type="protein sequence ID" value="TMN21944.1"/>
    <property type="molecule type" value="Genomic_DNA"/>
</dbReference>
<sequence>MIHKVIHWFLLIIISGSVIVSAFYQGLFFDEAFYIWHVVFGILFILYMGYRLIFIKEPFRILDYVIFLLPLMYVLAFINAVTVNGNFNQLFRYTTYAVFFFMLLNLQHYNPSIKKTVPHMLQVIGFMIILFPFLQYSGLVDYKDAILGNRFSSVFQYPNTYAAVGMAFLLFNLTALARLDKQQLWVSIVYAAPLVLYASTLFLSYSRATLILLPAAWFIGLILLTFKEQLKYIVLTGAAFGLSLIVYTQMAGASEDASNGFWVALVISSLAMMSLAAIAVKYMHRLTDKPLLQKRKLRWAVPVAMLVVSLGLLLDLLNEGMIYGELPDQFQNRLDSIEAETIFDERRFTFYQDSVDLMASSPIVGWGGEGWTNLYHVYQSEPYISNQVHSVLFEQLLHVGLLGFAVFVLVFAYFYFNIGQQLRRGASKWVTAVVPATVMLLLHASVDFDLTFGTTWFLLLWFLVIGVKPKEAPDIRMKWVQKITSYRKWLISIPVLAMVLVSTIYAGRFYLADQTVEDAEQQQNLSREDTAAIYEQALAYNPYNTDYMVQLASINVGLNKQQAVMDLGERILDTEPYNPQAIAQAGNAHASFGEVEEALDYYERSIELDRFNVSTYERMIRLTSGEAVQMAQQNAPEQATEYAEMSTGYYEQYEDRFTYYKNNRKGNYKTLNMNSSDLFLAAQSYVILENDQKAIELLKTISGDEELQMRVAAMQLLSLERMGKSDKYEAKLAEYKDKQNTLQSYIQAYEQAIY</sequence>
<evidence type="ECO:0000313" key="9">
    <source>
        <dbReference type="Proteomes" id="UP000306980"/>
    </source>
</evidence>
<feature type="transmembrane region" description="Helical" evidence="6">
    <location>
        <begin position="208"/>
        <end position="226"/>
    </location>
</feature>
<comment type="subcellular location">
    <subcellularLocation>
        <location evidence="1">Membrane</location>
        <topology evidence="1">Multi-pass membrane protein</topology>
    </subcellularLocation>
</comment>
<evidence type="ECO:0000256" key="5">
    <source>
        <dbReference type="PROSITE-ProRule" id="PRU00339"/>
    </source>
</evidence>
<dbReference type="GO" id="GO:0016020">
    <property type="term" value="C:membrane"/>
    <property type="evidence" value="ECO:0007669"/>
    <property type="project" value="UniProtKB-SubCell"/>
</dbReference>
<evidence type="ECO:0000256" key="3">
    <source>
        <dbReference type="ARBA" id="ARBA00022989"/>
    </source>
</evidence>
<protein>
    <recommendedName>
        <fullName evidence="7">O-antigen ligase-related domain-containing protein</fullName>
    </recommendedName>
</protein>